<reference evidence="2 3" key="1">
    <citation type="submission" date="2014-03" db="EMBL/GenBank/DDBJ databases">
        <title>Draft genome sequence of Deinococcus phoenicis 1P10ME.</title>
        <authorList>
            <person name="Stepanov V.G."/>
            <person name="Vaishampayan P."/>
            <person name="Venkateswaran K."/>
            <person name="Fox G.E."/>
        </authorList>
    </citation>
    <scope>NUCLEOTIDE SEQUENCE [LARGE SCALE GENOMIC DNA]</scope>
    <source>
        <strain evidence="2 3">1P10ME</strain>
    </source>
</reference>
<keyword evidence="1" id="KW-0472">Membrane</keyword>
<evidence type="ECO:0000256" key="1">
    <source>
        <dbReference type="SAM" id="Phobius"/>
    </source>
</evidence>
<keyword evidence="1" id="KW-1133">Transmembrane helix</keyword>
<dbReference type="eggNOG" id="COG2814">
    <property type="taxonomic scope" value="Bacteria"/>
</dbReference>
<accession>A0A016QKQ6</accession>
<name>A0A016QKQ6_9DEIO</name>
<evidence type="ECO:0000313" key="2">
    <source>
        <dbReference type="EMBL" id="EYB66467.1"/>
    </source>
</evidence>
<dbReference type="Gene3D" id="1.20.1250.20">
    <property type="entry name" value="MFS general substrate transporter like domains"/>
    <property type="match status" value="1"/>
</dbReference>
<keyword evidence="3" id="KW-1185">Reference proteome</keyword>
<dbReference type="PANTHER" id="PTHR23518:SF2">
    <property type="entry name" value="MAJOR FACILITATOR SUPERFAMILY TRANSPORTER"/>
    <property type="match status" value="1"/>
</dbReference>
<sequence>MFWLAALPAALSVLVLLLFVRERAWEVQARREAPRAPFPRDARLRLFLTAVGLFALGSSSDAFLLLRVQDLGVQAVAVPLVYFAFNLVYTAASGPAGVLADRLRRGRVGLVALCADLHRLRRGVPGVGAVRAVRRVHGLH</sequence>
<feature type="transmembrane region" description="Helical" evidence="1">
    <location>
        <begin position="73"/>
        <end position="92"/>
    </location>
</feature>
<protein>
    <recommendedName>
        <fullName evidence="4">MFS transporter</fullName>
    </recommendedName>
</protein>
<dbReference type="EMBL" id="JHAC01000093">
    <property type="protein sequence ID" value="EYB66467.1"/>
    <property type="molecule type" value="Genomic_DNA"/>
</dbReference>
<dbReference type="Proteomes" id="UP000020492">
    <property type="component" value="Unassembled WGS sequence"/>
</dbReference>
<dbReference type="PATRIC" id="fig|1476583.3.peg.3710"/>
<dbReference type="PANTHER" id="PTHR23518">
    <property type="entry name" value="C-METHYLTRANSFERASE"/>
    <property type="match status" value="1"/>
</dbReference>
<evidence type="ECO:0000313" key="3">
    <source>
        <dbReference type="Proteomes" id="UP000020492"/>
    </source>
</evidence>
<evidence type="ECO:0008006" key="4">
    <source>
        <dbReference type="Google" id="ProtNLM"/>
    </source>
</evidence>
<dbReference type="SUPFAM" id="SSF103473">
    <property type="entry name" value="MFS general substrate transporter"/>
    <property type="match status" value="1"/>
</dbReference>
<gene>
    <name evidence="2" type="ORF">DEIPH_ctg139orf0205</name>
</gene>
<dbReference type="AlphaFoldDB" id="A0A016QKQ6"/>
<feature type="transmembrane region" description="Helical" evidence="1">
    <location>
        <begin position="48"/>
        <end position="66"/>
    </location>
</feature>
<keyword evidence="1" id="KW-0812">Transmembrane</keyword>
<comment type="caution">
    <text evidence="2">The sequence shown here is derived from an EMBL/GenBank/DDBJ whole genome shotgun (WGS) entry which is preliminary data.</text>
</comment>
<organism evidence="2 3">
    <name type="scientific">Deinococcus phoenicis</name>
    <dbReference type="NCBI Taxonomy" id="1476583"/>
    <lineage>
        <taxon>Bacteria</taxon>
        <taxon>Thermotogati</taxon>
        <taxon>Deinococcota</taxon>
        <taxon>Deinococci</taxon>
        <taxon>Deinococcales</taxon>
        <taxon>Deinococcaceae</taxon>
        <taxon>Deinococcus</taxon>
    </lineage>
</organism>
<dbReference type="InterPro" id="IPR036259">
    <property type="entry name" value="MFS_trans_sf"/>
</dbReference>
<dbReference type="STRING" id="1476583.DEIPH_ctg139orf0205"/>
<proteinExistence type="predicted"/>